<keyword evidence="5" id="KW-1185">Reference proteome</keyword>
<dbReference type="SUPFAM" id="SSF56672">
    <property type="entry name" value="DNA/RNA polymerases"/>
    <property type="match status" value="1"/>
</dbReference>
<dbReference type="Proteomes" id="UP001055219">
    <property type="component" value="Unassembled WGS sequence"/>
</dbReference>
<dbReference type="EMBL" id="JAGIXG020000159">
    <property type="protein sequence ID" value="KAI6777602.1"/>
    <property type="molecule type" value="Genomic_DNA"/>
</dbReference>
<dbReference type="RefSeq" id="XP_051358458.1">
    <property type="nucleotide sequence ID" value="XM_051510665.1"/>
</dbReference>
<gene>
    <name evidence="4" type="ORF">J7T54_000291</name>
</gene>
<keyword evidence="2" id="KW-0496">Mitochondrion</keyword>
<evidence type="ECO:0000313" key="4">
    <source>
        <dbReference type="EMBL" id="KAI6777602.1"/>
    </source>
</evidence>
<evidence type="ECO:0000256" key="2">
    <source>
        <dbReference type="ARBA" id="ARBA00023128"/>
    </source>
</evidence>
<reference evidence="4" key="1">
    <citation type="journal article" date="2021" name="J Fungi (Basel)">
        <title>Genomic and Metabolomic Analyses of the Marine Fungus Emericellopsis cladophorae: Insights into Saltwater Adaptability Mechanisms and Its Biosynthetic Potential.</title>
        <authorList>
            <person name="Goncalves M.F.M."/>
            <person name="Hilario S."/>
            <person name="Van de Peer Y."/>
            <person name="Esteves A.C."/>
            <person name="Alves A."/>
        </authorList>
    </citation>
    <scope>NUCLEOTIDE SEQUENCE</scope>
    <source>
        <strain evidence="4">MUM 19.33</strain>
    </source>
</reference>
<dbReference type="InterPro" id="IPR043502">
    <property type="entry name" value="DNA/RNA_pol_sf"/>
</dbReference>
<dbReference type="InterPro" id="IPR000477">
    <property type="entry name" value="RT_dom"/>
</dbReference>
<accession>A0A9Q0B7M9</accession>
<proteinExistence type="predicted"/>
<dbReference type="OrthoDB" id="4842715at2759"/>
<dbReference type="GO" id="GO:0005739">
    <property type="term" value="C:mitochondrion"/>
    <property type="evidence" value="ECO:0007669"/>
    <property type="project" value="UniProtKB-SubCell"/>
</dbReference>
<dbReference type="PANTHER" id="PTHR33481:SF1">
    <property type="entry name" value="ENDONUCLEASE_EXONUCLEASE_PHOSPHATASE DOMAIN-CONTAINING PROTEIN-RELATED"/>
    <property type="match status" value="1"/>
</dbReference>
<organism evidence="4 5">
    <name type="scientific">Emericellopsis cladophorae</name>
    <dbReference type="NCBI Taxonomy" id="2686198"/>
    <lineage>
        <taxon>Eukaryota</taxon>
        <taxon>Fungi</taxon>
        <taxon>Dikarya</taxon>
        <taxon>Ascomycota</taxon>
        <taxon>Pezizomycotina</taxon>
        <taxon>Sordariomycetes</taxon>
        <taxon>Hypocreomycetidae</taxon>
        <taxon>Hypocreales</taxon>
        <taxon>Bionectriaceae</taxon>
        <taxon>Emericellopsis</taxon>
    </lineage>
</organism>
<name>A0A9Q0B7M9_9HYPO</name>
<dbReference type="PANTHER" id="PTHR33481">
    <property type="entry name" value="REVERSE TRANSCRIPTASE"/>
    <property type="match status" value="1"/>
</dbReference>
<evidence type="ECO:0000259" key="3">
    <source>
        <dbReference type="PROSITE" id="PS50878"/>
    </source>
</evidence>
<sequence length="123" mass="14100">MIRLRAGKETNFDVLKSNELAFRRCSQDREFNRASGQLDLKGAFDRVHHGWLIATLKDQGWPRWVVRWVTSFLADRTATLTFDDWEAEPLKVPAGVPQGSPLSPLLFILFSTPLFQRQGISKE</sequence>
<feature type="domain" description="Reverse transcriptase" evidence="3">
    <location>
        <begin position="1"/>
        <end position="123"/>
    </location>
</feature>
<dbReference type="AlphaFoldDB" id="A0A9Q0B7M9"/>
<dbReference type="GeneID" id="75826811"/>
<dbReference type="PROSITE" id="PS50878">
    <property type="entry name" value="RT_POL"/>
    <property type="match status" value="1"/>
</dbReference>
<dbReference type="Pfam" id="PF00078">
    <property type="entry name" value="RVT_1"/>
    <property type="match status" value="1"/>
</dbReference>
<evidence type="ECO:0000313" key="5">
    <source>
        <dbReference type="Proteomes" id="UP001055219"/>
    </source>
</evidence>
<evidence type="ECO:0000256" key="1">
    <source>
        <dbReference type="ARBA" id="ARBA00004173"/>
    </source>
</evidence>
<comment type="caution">
    <text evidence="4">The sequence shown here is derived from an EMBL/GenBank/DDBJ whole genome shotgun (WGS) entry which is preliminary data.</text>
</comment>
<comment type="subcellular location">
    <subcellularLocation>
        <location evidence="1">Mitochondrion</location>
    </subcellularLocation>
</comment>
<protein>
    <recommendedName>
        <fullName evidence="3">Reverse transcriptase domain-containing protein</fullName>
    </recommendedName>
</protein>
<reference evidence="4" key="2">
    <citation type="submission" date="2022-07" db="EMBL/GenBank/DDBJ databases">
        <authorList>
            <person name="Goncalves M.F.M."/>
            <person name="Hilario S."/>
            <person name="Van De Peer Y."/>
            <person name="Esteves A.C."/>
            <person name="Alves A."/>
        </authorList>
    </citation>
    <scope>NUCLEOTIDE SEQUENCE</scope>
    <source>
        <strain evidence="4">MUM 19.33</strain>
    </source>
</reference>